<evidence type="ECO:0000256" key="3">
    <source>
        <dbReference type="ARBA" id="ARBA00022898"/>
    </source>
</evidence>
<dbReference type="GO" id="GO:0047804">
    <property type="term" value="F:cysteine-S-conjugate beta-lyase activity"/>
    <property type="evidence" value="ECO:0007669"/>
    <property type="project" value="UniProtKB-EC"/>
</dbReference>
<evidence type="ECO:0000259" key="7">
    <source>
        <dbReference type="Pfam" id="PF00155"/>
    </source>
</evidence>
<evidence type="ECO:0000313" key="9">
    <source>
        <dbReference type="Proteomes" id="UP000537131"/>
    </source>
</evidence>
<dbReference type="Gene3D" id="3.90.1150.10">
    <property type="entry name" value="Aspartate Aminotransferase, domain 1"/>
    <property type="match status" value="1"/>
</dbReference>
<keyword evidence="6" id="KW-0175">Coiled coil</keyword>
<reference evidence="8 9" key="1">
    <citation type="submission" date="2020-04" db="EMBL/GenBank/DDBJ databases">
        <authorList>
            <person name="Doyle D.A."/>
        </authorList>
    </citation>
    <scope>NUCLEOTIDE SEQUENCE [LARGE SCALE GENOMIC DNA]</scope>
    <source>
        <strain evidence="8 9">P21</strain>
    </source>
</reference>
<feature type="coiled-coil region" evidence="6">
    <location>
        <begin position="137"/>
        <end position="164"/>
    </location>
</feature>
<dbReference type="InterPro" id="IPR027619">
    <property type="entry name" value="C-S_lyase_PatB-like"/>
</dbReference>
<proteinExistence type="inferred from homology"/>
<dbReference type="EMBL" id="JABBNI010000028">
    <property type="protein sequence ID" value="NMM63963.1"/>
    <property type="molecule type" value="Genomic_DNA"/>
</dbReference>
<keyword evidence="8" id="KW-0808">Transferase</keyword>
<keyword evidence="9" id="KW-1185">Reference proteome</keyword>
<dbReference type="EC" id="4.4.1.13" evidence="2"/>
<dbReference type="GO" id="GO:0008483">
    <property type="term" value="F:transaminase activity"/>
    <property type="evidence" value="ECO:0007669"/>
    <property type="project" value="UniProtKB-KW"/>
</dbReference>
<dbReference type="RefSeq" id="WP_169298561.1">
    <property type="nucleotide sequence ID" value="NZ_JABBNI010000028.1"/>
</dbReference>
<keyword evidence="4" id="KW-0456">Lyase</keyword>
<dbReference type="InterPro" id="IPR015421">
    <property type="entry name" value="PyrdxlP-dep_Trfase_major"/>
</dbReference>
<evidence type="ECO:0000256" key="6">
    <source>
        <dbReference type="SAM" id="Coils"/>
    </source>
</evidence>
<dbReference type="PANTHER" id="PTHR43525">
    <property type="entry name" value="PROTEIN MALY"/>
    <property type="match status" value="1"/>
</dbReference>
<evidence type="ECO:0000256" key="1">
    <source>
        <dbReference type="ARBA" id="ARBA00001933"/>
    </source>
</evidence>
<comment type="caution">
    <text evidence="8">The sequence shown here is derived from an EMBL/GenBank/DDBJ whole genome shotgun (WGS) entry which is preliminary data.</text>
</comment>
<protein>
    <recommendedName>
        <fullName evidence="2">cysteine-S-conjugate beta-lyase</fullName>
        <ecNumber evidence="2">4.4.1.13</ecNumber>
    </recommendedName>
</protein>
<evidence type="ECO:0000256" key="4">
    <source>
        <dbReference type="ARBA" id="ARBA00023239"/>
    </source>
</evidence>
<feature type="domain" description="Aminotransferase class I/classII large" evidence="7">
    <location>
        <begin position="30"/>
        <end position="383"/>
    </location>
</feature>
<dbReference type="Pfam" id="PF00155">
    <property type="entry name" value="Aminotran_1_2"/>
    <property type="match status" value="1"/>
</dbReference>
<dbReference type="Gene3D" id="3.40.640.10">
    <property type="entry name" value="Type I PLP-dependent aspartate aminotransferase-like (Major domain)"/>
    <property type="match status" value="1"/>
</dbReference>
<dbReference type="Proteomes" id="UP000537131">
    <property type="component" value="Unassembled WGS sequence"/>
</dbReference>
<dbReference type="AlphaFoldDB" id="A0A7Y0HQM4"/>
<keyword evidence="3" id="KW-0663">Pyridoxal phosphate</keyword>
<reference evidence="8 9" key="2">
    <citation type="submission" date="2020-06" db="EMBL/GenBank/DDBJ databases">
        <title>Complete Genome Sequence of Clostridium muelleri sp. nov. P21T, an Acid-Alcohol Producing Acetogen Isolated from Old Hay.</title>
        <authorList>
            <person name="Duncan K.E."/>
            <person name="Tanner R.S."/>
        </authorList>
    </citation>
    <scope>NUCLEOTIDE SEQUENCE [LARGE SCALE GENOMIC DNA]</scope>
    <source>
        <strain evidence="8 9">P21</strain>
    </source>
</reference>
<gene>
    <name evidence="8" type="ORF">HBE96_15025</name>
</gene>
<sequence>MKYNFDEVINRDNTNSVKWNFNKDLFGCEDVIPMWVADMDFKTVPEVTEAIVKRASHGIYGYSERTDDYFDAVISWMKKRHDLDIKKEWILSTSGIVPAINFIIKTFTNKGDKILVQSPVYYPFYNAIKNNECEIVYNALKFDNEKYTMDFEDLEQKAKDSKVKIMILCNPHNPVGRVWSKDELFRLGKICAENDVLVISDEIHSDLIYKEFKHTSFAAVSEDFRKNSIICTAPSKTFNLAGLQVSNLIIFNKDLRDRLETFMSKLEINKLNLFAIIACEAAYKYGEQWLDELIEYLGENKNFLKNFIKKRIPKLKVIEAEGTYLVWIDCRKLNMNKEQLKEFMISKAGIAFDEGFIFGPGGEGFERINIACPRSTLEKALERMEQAINNLKSSDS</sequence>
<dbReference type="InterPro" id="IPR015424">
    <property type="entry name" value="PyrdxlP-dep_Trfase"/>
</dbReference>
<dbReference type="InterPro" id="IPR015422">
    <property type="entry name" value="PyrdxlP-dep_Trfase_small"/>
</dbReference>
<dbReference type="SUPFAM" id="SSF53383">
    <property type="entry name" value="PLP-dependent transferases"/>
    <property type="match status" value="1"/>
</dbReference>
<accession>A0A7Y0HQM4</accession>
<evidence type="ECO:0000313" key="8">
    <source>
        <dbReference type="EMBL" id="NMM63963.1"/>
    </source>
</evidence>
<dbReference type="PANTHER" id="PTHR43525:SF1">
    <property type="entry name" value="PROTEIN MALY"/>
    <property type="match status" value="1"/>
</dbReference>
<comment type="cofactor">
    <cofactor evidence="1">
        <name>pyridoxal 5'-phosphate</name>
        <dbReference type="ChEBI" id="CHEBI:597326"/>
    </cofactor>
</comment>
<dbReference type="InterPro" id="IPR004839">
    <property type="entry name" value="Aminotransferase_I/II_large"/>
</dbReference>
<evidence type="ECO:0000256" key="5">
    <source>
        <dbReference type="ARBA" id="ARBA00037974"/>
    </source>
</evidence>
<dbReference type="NCBIfam" id="TIGR04350">
    <property type="entry name" value="C_S_lyase_PatB"/>
    <property type="match status" value="1"/>
</dbReference>
<dbReference type="GO" id="GO:0030170">
    <property type="term" value="F:pyridoxal phosphate binding"/>
    <property type="evidence" value="ECO:0007669"/>
    <property type="project" value="InterPro"/>
</dbReference>
<evidence type="ECO:0000256" key="2">
    <source>
        <dbReference type="ARBA" id="ARBA00012224"/>
    </source>
</evidence>
<keyword evidence="8" id="KW-0032">Aminotransferase</keyword>
<dbReference type="CDD" id="cd00609">
    <property type="entry name" value="AAT_like"/>
    <property type="match status" value="1"/>
</dbReference>
<dbReference type="InterPro" id="IPR051798">
    <property type="entry name" value="Class-II_PLP-Dep_Aminotrans"/>
</dbReference>
<comment type="similarity">
    <text evidence="5">Belongs to the class-II pyridoxal-phosphate-dependent aminotransferase family. MalY/PatB cystathionine beta-lyase subfamily.</text>
</comment>
<organism evidence="8 9">
    <name type="scientific">Clostridium muellerianum</name>
    <dbReference type="NCBI Taxonomy" id="2716538"/>
    <lineage>
        <taxon>Bacteria</taxon>
        <taxon>Bacillati</taxon>
        <taxon>Bacillota</taxon>
        <taxon>Clostridia</taxon>
        <taxon>Eubacteriales</taxon>
        <taxon>Clostridiaceae</taxon>
        <taxon>Clostridium</taxon>
    </lineage>
</organism>
<name>A0A7Y0HQM4_9CLOT</name>